<dbReference type="InterPro" id="IPR006168">
    <property type="entry name" value="G3P_DH_NAD-dep"/>
</dbReference>
<dbReference type="Pfam" id="PF07479">
    <property type="entry name" value="NAD_Gly3P_dh_C"/>
    <property type="match status" value="1"/>
</dbReference>
<comment type="similarity">
    <text evidence="1 13 17">Belongs to the NAD-dependent glycerol-3-phosphate dehydrogenase family.</text>
</comment>
<evidence type="ECO:0000256" key="8">
    <source>
        <dbReference type="ARBA" id="ARBA00023264"/>
    </source>
</evidence>
<evidence type="ECO:0000256" key="17">
    <source>
        <dbReference type="RuleBase" id="RU000437"/>
    </source>
</evidence>
<evidence type="ECO:0000259" key="18">
    <source>
        <dbReference type="Pfam" id="PF01210"/>
    </source>
</evidence>
<name>A0A8H9L3S2_9MICO</name>
<evidence type="ECO:0000256" key="6">
    <source>
        <dbReference type="ARBA" id="ARBA00023098"/>
    </source>
</evidence>
<dbReference type="EC" id="1.1.1.94" evidence="10 13"/>
<dbReference type="GO" id="GO:0006650">
    <property type="term" value="P:glycerophospholipid metabolic process"/>
    <property type="evidence" value="ECO:0007669"/>
    <property type="project" value="UniProtKB-UniRule"/>
</dbReference>
<feature type="binding site" evidence="13">
    <location>
        <position position="261"/>
    </location>
    <ligand>
        <name>sn-glycerol 3-phosphate</name>
        <dbReference type="ChEBI" id="CHEBI:57597"/>
    </ligand>
</feature>
<dbReference type="GO" id="GO:0005975">
    <property type="term" value="P:carbohydrate metabolic process"/>
    <property type="evidence" value="ECO:0007669"/>
    <property type="project" value="InterPro"/>
</dbReference>
<feature type="active site" description="Proton acceptor" evidence="13 14">
    <location>
        <position position="198"/>
    </location>
</feature>
<keyword evidence="7 13" id="KW-0594">Phospholipid biosynthesis</keyword>
<feature type="binding site" evidence="13">
    <location>
        <position position="251"/>
    </location>
    <ligand>
        <name>sn-glycerol 3-phosphate</name>
        <dbReference type="ChEBI" id="CHEBI:57597"/>
    </ligand>
</feature>
<feature type="binding site" evidence="16">
    <location>
        <position position="262"/>
    </location>
    <ligand>
        <name>NAD(+)</name>
        <dbReference type="ChEBI" id="CHEBI:57540"/>
    </ligand>
</feature>
<dbReference type="InterPro" id="IPR011128">
    <property type="entry name" value="G3P_DH_NAD-dep_N"/>
</dbReference>
<feature type="binding site" evidence="13">
    <location>
        <position position="262"/>
    </location>
    <ligand>
        <name>NADPH</name>
        <dbReference type="ChEBI" id="CHEBI:57783"/>
    </ligand>
</feature>
<dbReference type="InterPro" id="IPR036291">
    <property type="entry name" value="NAD(P)-bd_dom_sf"/>
</dbReference>
<dbReference type="SUPFAM" id="SSF51735">
    <property type="entry name" value="NAD(P)-binding Rossmann-fold domains"/>
    <property type="match status" value="1"/>
</dbReference>
<dbReference type="InterPro" id="IPR008927">
    <property type="entry name" value="6-PGluconate_DH-like_C_sf"/>
</dbReference>
<feature type="binding site" evidence="16">
    <location>
        <position position="147"/>
    </location>
    <ligand>
        <name>NAD(+)</name>
        <dbReference type="ChEBI" id="CHEBI:57540"/>
    </ligand>
</feature>
<feature type="binding site" evidence="15">
    <location>
        <position position="113"/>
    </location>
    <ligand>
        <name>substrate</name>
    </ligand>
</feature>
<evidence type="ECO:0000256" key="3">
    <source>
        <dbReference type="ARBA" id="ARBA00022857"/>
    </source>
</evidence>
<dbReference type="GO" id="GO:0046168">
    <property type="term" value="P:glycerol-3-phosphate catabolic process"/>
    <property type="evidence" value="ECO:0007669"/>
    <property type="project" value="InterPro"/>
</dbReference>
<keyword evidence="6 13" id="KW-0443">Lipid metabolism</keyword>
<comment type="catalytic activity">
    <reaction evidence="13">
        <text>sn-glycerol 3-phosphate + NAD(+) = dihydroxyacetone phosphate + NADH + H(+)</text>
        <dbReference type="Rhea" id="RHEA:11092"/>
        <dbReference type="ChEBI" id="CHEBI:15378"/>
        <dbReference type="ChEBI" id="CHEBI:57540"/>
        <dbReference type="ChEBI" id="CHEBI:57597"/>
        <dbReference type="ChEBI" id="CHEBI:57642"/>
        <dbReference type="ChEBI" id="CHEBI:57945"/>
        <dbReference type="EC" id="1.1.1.94"/>
    </reaction>
</comment>
<dbReference type="Gene3D" id="3.40.50.720">
    <property type="entry name" value="NAD(P)-binding Rossmann-like Domain"/>
    <property type="match status" value="1"/>
</dbReference>
<dbReference type="FunFam" id="1.10.1040.10:FF:000001">
    <property type="entry name" value="Glycerol-3-phosphate dehydrogenase [NAD(P)+]"/>
    <property type="match status" value="1"/>
</dbReference>
<evidence type="ECO:0000313" key="20">
    <source>
        <dbReference type="EMBL" id="GGM15689.1"/>
    </source>
</evidence>
<evidence type="ECO:0000259" key="19">
    <source>
        <dbReference type="Pfam" id="PF07479"/>
    </source>
</evidence>
<evidence type="ECO:0000256" key="12">
    <source>
        <dbReference type="ARBA" id="ARBA00080511"/>
    </source>
</evidence>
<dbReference type="GO" id="GO:0051287">
    <property type="term" value="F:NAD binding"/>
    <property type="evidence" value="ECO:0007669"/>
    <property type="project" value="InterPro"/>
</dbReference>
<evidence type="ECO:0000256" key="2">
    <source>
        <dbReference type="ARBA" id="ARBA00022516"/>
    </source>
</evidence>
<dbReference type="GO" id="GO:0047952">
    <property type="term" value="F:glycerol-3-phosphate dehydrogenase [NAD(P)+] activity"/>
    <property type="evidence" value="ECO:0007669"/>
    <property type="project" value="UniProtKB-UniRule"/>
</dbReference>
<protein>
    <recommendedName>
        <fullName evidence="11 13">Glycerol-3-phosphate dehydrogenase [NAD(P)+]</fullName>
        <ecNumber evidence="10 13">1.1.1.94</ecNumber>
    </recommendedName>
    <alternativeName>
        <fullName evidence="13">NAD(P)(+)-dependent glycerol-3-phosphate dehydrogenase</fullName>
    </alternativeName>
    <alternativeName>
        <fullName evidence="12 13">NAD(P)H-dependent dihydroxyacetone-phosphate reductase</fullName>
    </alternativeName>
</protein>
<dbReference type="PRINTS" id="PR00077">
    <property type="entry name" value="GPDHDRGNASE"/>
</dbReference>
<comment type="pathway">
    <text evidence="13">Membrane lipid metabolism; glycerophospholipid metabolism.</text>
</comment>
<feature type="domain" description="Glycerol-3-phosphate dehydrogenase NAD-dependent C-terminal" evidence="19">
    <location>
        <begin position="187"/>
        <end position="326"/>
    </location>
</feature>
<feature type="binding site" evidence="13">
    <location>
        <position position="143"/>
    </location>
    <ligand>
        <name>sn-glycerol 3-phosphate</name>
        <dbReference type="ChEBI" id="CHEBI:57597"/>
    </ligand>
</feature>
<dbReference type="EMBL" id="BMPT01000003">
    <property type="protein sequence ID" value="GGM15689.1"/>
    <property type="molecule type" value="Genomic_DNA"/>
</dbReference>
<keyword evidence="13" id="KW-0963">Cytoplasm</keyword>
<reference evidence="20" key="1">
    <citation type="journal article" date="2014" name="Int. J. Syst. Evol. Microbiol.">
        <title>Complete genome sequence of Corynebacterium casei LMG S-19264T (=DSM 44701T), isolated from a smear-ripened cheese.</title>
        <authorList>
            <consortium name="US DOE Joint Genome Institute (JGI-PGF)"/>
            <person name="Walter F."/>
            <person name="Albersmeier A."/>
            <person name="Kalinowski J."/>
            <person name="Ruckert C."/>
        </authorList>
    </citation>
    <scope>NUCLEOTIDE SEQUENCE</scope>
    <source>
        <strain evidence="20">JCM 3051</strain>
    </source>
</reference>
<feature type="binding site" evidence="13">
    <location>
        <position position="198"/>
    </location>
    <ligand>
        <name>sn-glycerol 3-phosphate</name>
        <dbReference type="ChEBI" id="CHEBI:57597"/>
    </ligand>
</feature>
<dbReference type="Gene3D" id="1.10.1040.10">
    <property type="entry name" value="N-(1-d-carboxylethyl)-l-norvaline Dehydrogenase, domain 2"/>
    <property type="match status" value="1"/>
</dbReference>
<comment type="caution">
    <text evidence="20">The sequence shown here is derived from an EMBL/GenBank/DDBJ whole genome shotgun (WGS) entry which is preliminary data.</text>
</comment>
<comment type="function">
    <text evidence="13">Catalyzes the reduction of the glycolytic intermediate dihydroxyacetone phosphate (DHAP) to sn-glycerol 3-phosphate (G3P), the key precursor for phospholipid synthesis.</text>
</comment>
<dbReference type="InterPro" id="IPR006109">
    <property type="entry name" value="G3P_DH_NAD-dep_C"/>
</dbReference>
<feature type="binding site" evidence="13">
    <location>
        <position position="113"/>
    </location>
    <ligand>
        <name>NADPH</name>
        <dbReference type="ChEBI" id="CHEBI:57783"/>
    </ligand>
</feature>
<dbReference type="NCBIfam" id="NF000940">
    <property type="entry name" value="PRK00094.1-2"/>
    <property type="match status" value="1"/>
</dbReference>
<proteinExistence type="inferred from homology"/>
<keyword evidence="21" id="KW-1185">Reference proteome</keyword>
<feature type="binding site" evidence="13">
    <location>
        <position position="147"/>
    </location>
    <ligand>
        <name>NADPH</name>
        <dbReference type="ChEBI" id="CHEBI:57783"/>
    </ligand>
</feature>
<dbReference type="GO" id="GO:0008654">
    <property type="term" value="P:phospholipid biosynthetic process"/>
    <property type="evidence" value="ECO:0007669"/>
    <property type="project" value="UniProtKB-KW"/>
</dbReference>
<feature type="binding site" evidence="13">
    <location>
        <position position="288"/>
    </location>
    <ligand>
        <name>NADPH</name>
        <dbReference type="ChEBI" id="CHEBI:57783"/>
    </ligand>
</feature>
<evidence type="ECO:0000256" key="16">
    <source>
        <dbReference type="PIRSR" id="PIRSR000114-3"/>
    </source>
</evidence>
<evidence type="ECO:0000256" key="1">
    <source>
        <dbReference type="ARBA" id="ARBA00011009"/>
    </source>
</evidence>
<feature type="binding site" evidence="15">
    <location>
        <begin position="262"/>
        <end position="263"/>
    </location>
    <ligand>
        <name>substrate</name>
    </ligand>
</feature>
<dbReference type="AlphaFoldDB" id="A0A8H9L3S2"/>
<evidence type="ECO:0000256" key="4">
    <source>
        <dbReference type="ARBA" id="ARBA00023002"/>
    </source>
</evidence>
<dbReference type="GO" id="GO:0046167">
    <property type="term" value="P:glycerol-3-phosphate biosynthetic process"/>
    <property type="evidence" value="ECO:0007669"/>
    <property type="project" value="UniProtKB-UniRule"/>
</dbReference>
<comment type="caution">
    <text evidence="13">Lacks conserved residue(s) required for the propagation of feature annotation.</text>
</comment>
<evidence type="ECO:0000256" key="10">
    <source>
        <dbReference type="ARBA" id="ARBA00066687"/>
    </source>
</evidence>
<feature type="binding site" evidence="13">
    <location>
        <position position="262"/>
    </location>
    <ligand>
        <name>sn-glycerol 3-phosphate</name>
        <dbReference type="ChEBI" id="CHEBI:57597"/>
    </ligand>
</feature>
<feature type="binding site" evidence="13">
    <location>
        <position position="113"/>
    </location>
    <ligand>
        <name>sn-glycerol 3-phosphate</name>
        <dbReference type="ChEBI" id="CHEBI:57597"/>
    </ligand>
</feature>
<keyword evidence="4 13" id="KW-0560">Oxidoreductase</keyword>
<dbReference type="PANTHER" id="PTHR11728">
    <property type="entry name" value="GLYCEROL-3-PHOSPHATE DEHYDROGENASE"/>
    <property type="match status" value="1"/>
</dbReference>
<dbReference type="Proteomes" id="UP000655589">
    <property type="component" value="Unassembled WGS sequence"/>
</dbReference>
<evidence type="ECO:0000256" key="15">
    <source>
        <dbReference type="PIRSR" id="PIRSR000114-2"/>
    </source>
</evidence>
<feature type="binding site" evidence="13">
    <location>
        <position position="263"/>
    </location>
    <ligand>
        <name>sn-glycerol 3-phosphate</name>
        <dbReference type="ChEBI" id="CHEBI:57597"/>
    </ligand>
</feature>
<feature type="binding site" evidence="13">
    <location>
        <position position="40"/>
    </location>
    <ligand>
        <name>NADPH</name>
        <dbReference type="ChEBI" id="CHEBI:57783"/>
    </ligand>
</feature>
<gene>
    <name evidence="13 20" type="primary">gpsA</name>
    <name evidence="20" type="ORF">GCM10010102_09140</name>
</gene>
<dbReference type="FunFam" id="3.40.50.720:FF:000019">
    <property type="entry name" value="Glycerol-3-phosphate dehydrogenase [NAD(P)+]"/>
    <property type="match status" value="1"/>
</dbReference>
<comment type="catalytic activity">
    <reaction evidence="9">
        <text>sn-glycerol 3-phosphate + NADP(+) = dihydroxyacetone phosphate + NADPH + H(+)</text>
        <dbReference type="Rhea" id="RHEA:11096"/>
        <dbReference type="ChEBI" id="CHEBI:15378"/>
        <dbReference type="ChEBI" id="CHEBI:57597"/>
        <dbReference type="ChEBI" id="CHEBI:57642"/>
        <dbReference type="ChEBI" id="CHEBI:57783"/>
        <dbReference type="ChEBI" id="CHEBI:58349"/>
        <dbReference type="EC" id="1.1.1.94"/>
    </reaction>
    <physiologicalReaction direction="right-to-left" evidence="9">
        <dbReference type="Rhea" id="RHEA:11098"/>
    </physiologicalReaction>
</comment>
<evidence type="ECO:0000256" key="5">
    <source>
        <dbReference type="ARBA" id="ARBA00023027"/>
    </source>
</evidence>
<comment type="subcellular location">
    <subcellularLocation>
        <location evidence="13">Cytoplasm</location>
    </subcellularLocation>
</comment>
<sequence length="341" mass="34942">MSAPAAPAQPRVAVLGAGSMGTTFAMVLADAGCDVTLWGRDPAVLDAVDRTHRNEKYLPGVQLPAMRGTTDAAVALKGASLVVVSVPSQVARTTLEAMKDLVEPDAVVVSLMKGVELGTDKRMSQVMAEVLDLTDERVAIVSGPNLAPEIAARQPTATVVASRSEATAQLVAAACSTGYFRPYTNTDVVGVELCGAVKNIIALAAGMAQGRGFGWNTLATVITRGLVEITRLGLAVGAEPTTFAGLAGMGDLMATCASPLSRNHRLGKHLGEGLPLAEAIEATGGTAEGVKSSQSVLELARTHDVEMPITAGVVAVLDGSLPVEELAATLLNRPQKSEAAG</sequence>
<dbReference type="NCBIfam" id="NF000942">
    <property type="entry name" value="PRK00094.1-4"/>
    <property type="match status" value="1"/>
</dbReference>
<evidence type="ECO:0000256" key="13">
    <source>
        <dbReference type="HAMAP-Rule" id="MF_00394"/>
    </source>
</evidence>
<feature type="domain" description="Glycerol-3-phosphate dehydrogenase NAD-dependent N-terminal" evidence="18">
    <location>
        <begin position="12"/>
        <end position="167"/>
    </location>
</feature>
<organism evidence="20 21">
    <name type="scientific">Promicromonospora citrea</name>
    <dbReference type="NCBI Taxonomy" id="43677"/>
    <lineage>
        <taxon>Bacteria</taxon>
        <taxon>Bacillati</taxon>
        <taxon>Actinomycetota</taxon>
        <taxon>Actinomycetes</taxon>
        <taxon>Micrococcales</taxon>
        <taxon>Promicromonosporaceae</taxon>
        <taxon>Promicromonospora</taxon>
    </lineage>
</organism>
<feature type="binding site" evidence="16">
    <location>
        <begin position="16"/>
        <end position="21"/>
    </location>
    <ligand>
        <name>NAD(+)</name>
        <dbReference type="ChEBI" id="CHEBI:57540"/>
    </ligand>
</feature>
<accession>A0A8H9L3S2</accession>
<keyword evidence="13" id="KW-0547">Nucleotide-binding</keyword>
<dbReference type="InterPro" id="IPR013328">
    <property type="entry name" value="6PGD_dom2"/>
</dbReference>
<evidence type="ECO:0000256" key="11">
    <source>
        <dbReference type="ARBA" id="ARBA00069372"/>
    </source>
</evidence>
<dbReference type="PANTHER" id="PTHR11728:SF1">
    <property type="entry name" value="GLYCEROL-3-PHOSPHATE DEHYDROGENASE [NAD(+)] 2, CHLOROPLASTIC"/>
    <property type="match status" value="1"/>
</dbReference>
<dbReference type="PROSITE" id="PS00957">
    <property type="entry name" value="NAD_G3PDH"/>
    <property type="match status" value="1"/>
</dbReference>
<keyword evidence="5 13" id="KW-0520">NAD</keyword>
<dbReference type="UniPathway" id="UPA00940"/>
<keyword evidence="2 13" id="KW-0444">Lipid biosynthesis</keyword>
<dbReference type="Pfam" id="PF01210">
    <property type="entry name" value="NAD_Gly3P_dh_N"/>
    <property type="match status" value="1"/>
</dbReference>
<keyword evidence="3 13" id="KW-0521">NADP</keyword>
<feature type="binding site" evidence="13">
    <location>
        <position position="19"/>
    </location>
    <ligand>
        <name>NADPH</name>
        <dbReference type="ChEBI" id="CHEBI:57783"/>
    </ligand>
</feature>
<dbReference type="PIRSF" id="PIRSF000114">
    <property type="entry name" value="Glycerol-3-P_dh"/>
    <property type="match status" value="1"/>
</dbReference>
<evidence type="ECO:0000256" key="7">
    <source>
        <dbReference type="ARBA" id="ARBA00023209"/>
    </source>
</evidence>
<dbReference type="GO" id="GO:0005829">
    <property type="term" value="C:cytosol"/>
    <property type="evidence" value="ECO:0007669"/>
    <property type="project" value="TreeGrafter"/>
</dbReference>
<feature type="binding site" evidence="13">
    <location>
        <position position="57"/>
    </location>
    <ligand>
        <name>NADPH</name>
        <dbReference type="ChEBI" id="CHEBI:57783"/>
    </ligand>
</feature>
<evidence type="ECO:0000313" key="21">
    <source>
        <dbReference type="Proteomes" id="UP000655589"/>
    </source>
</evidence>
<evidence type="ECO:0000256" key="14">
    <source>
        <dbReference type="PIRSR" id="PIRSR000114-1"/>
    </source>
</evidence>
<evidence type="ECO:0000256" key="9">
    <source>
        <dbReference type="ARBA" id="ARBA00052716"/>
    </source>
</evidence>
<keyword evidence="8 13" id="KW-1208">Phospholipid metabolism</keyword>
<dbReference type="SUPFAM" id="SSF48179">
    <property type="entry name" value="6-phosphogluconate dehydrogenase C-terminal domain-like"/>
    <property type="match status" value="1"/>
</dbReference>
<reference evidence="20" key="2">
    <citation type="submission" date="2020-09" db="EMBL/GenBank/DDBJ databases">
        <authorList>
            <person name="Sun Q."/>
            <person name="Ohkuma M."/>
        </authorList>
    </citation>
    <scope>NUCLEOTIDE SEQUENCE</scope>
    <source>
        <strain evidence="20">JCM 3051</strain>
    </source>
</reference>
<dbReference type="HAMAP" id="MF_00394">
    <property type="entry name" value="NAD_Glyc3P_dehydrog"/>
    <property type="match status" value="1"/>
</dbReference>
<dbReference type="RefSeq" id="WP_268240989.1">
    <property type="nucleotide sequence ID" value="NZ_BMPT01000003.1"/>
</dbReference>